<evidence type="ECO:0000256" key="6">
    <source>
        <dbReference type="ARBA" id="ARBA00022490"/>
    </source>
</evidence>
<evidence type="ECO:0000256" key="2">
    <source>
        <dbReference type="ARBA" id="ARBA00005166"/>
    </source>
</evidence>
<feature type="domain" description="Nucleotidyl transferase" evidence="21">
    <location>
        <begin position="6"/>
        <end position="220"/>
    </location>
</feature>
<keyword evidence="15 20" id="KW-0012">Acyltransferase</keyword>
<dbReference type="Proteomes" id="UP000188993">
    <property type="component" value="Chromosome"/>
</dbReference>
<keyword evidence="14 20" id="KW-0511">Multifunctional enzyme</keyword>
<evidence type="ECO:0000256" key="12">
    <source>
        <dbReference type="ARBA" id="ARBA00022960"/>
    </source>
</evidence>
<dbReference type="HAMAP" id="MF_01631">
    <property type="entry name" value="GlmU"/>
    <property type="match status" value="1"/>
</dbReference>
<comment type="pathway">
    <text evidence="20">Bacterial outer membrane biogenesis; LPS lipid A biosynthesis.</text>
</comment>
<comment type="subcellular location">
    <subcellularLocation>
        <location evidence="1 20">Cytoplasm</location>
    </subcellularLocation>
</comment>
<dbReference type="PANTHER" id="PTHR43584">
    <property type="entry name" value="NUCLEOTIDYL TRANSFERASE"/>
    <property type="match status" value="1"/>
</dbReference>
<organism evidence="22 23">
    <name type="scientific">Jeotgalibaca dankookensis</name>
    <dbReference type="NCBI Taxonomy" id="708126"/>
    <lineage>
        <taxon>Bacteria</taxon>
        <taxon>Bacillati</taxon>
        <taxon>Bacillota</taxon>
        <taxon>Bacilli</taxon>
        <taxon>Lactobacillales</taxon>
        <taxon>Carnobacteriaceae</taxon>
        <taxon>Jeotgalibaca</taxon>
    </lineage>
</organism>
<evidence type="ECO:0000256" key="14">
    <source>
        <dbReference type="ARBA" id="ARBA00023268"/>
    </source>
</evidence>
<evidence type="ECO:0000256" key="18">
    <source>
        <dbReference type="ARBA" id="ARBA00048493"/>
    </source>
</evidence>
<evidence type="ECO:0000256" key="9">
    <source>
        <dbReference type="ARBA" id="ARBA00022723"/>
    </source>
</evidence>
<comment type="pathway">
    <text evidence="2 20">Nucleotide-sugar biosynthesis; UDP-N-acetyl-alpha-D-glucosamine biosynthesis; N-acetyl-alpha-D-glucosamine 1-phosphate from alpha-D-glucosamine 6-phosphate (route II): step 2/2.</text>
</comment>
<evidence type="ECO:0000256" key="20">
    <source>
        <dbReference type="HAMAP-Rule" id="MF_01631"/>
    </source>
</evidence>
<evidence type="ECO:0000256" key="17">
    <source>
        <dbReference type="ARBA" id="ARBA00048247"/>
    </source>
</evidence>
<feature type="binding site" evidence="20">
    <location>
        <position position="23"/>
    </location>
    <ligand>
        <name>UDP-N-acetyl-alpha-D-glucosamine</name>
        <dbReference type="ChEBI" id="CHEBI:57705"/>
    </ligand>
</feature>
<keyword evidence="16 20" id="KW-0961">Cell wall biogenesis/degradation</keyword>
<dbReference type="UniPathway" id="UPA00973"/>
<reference evidence="22 23" key="1">
    <citation type="journal article" date="2014" name="Int. J. Syst. Evol. Microbiol.">
        <title>Jeotgalibaca dankookensis gen. nov., sp. nov., a member of the family Carnobacteriaceae, isolated from seujeot (Korean traditional food).</title>
        <authorList>
            <person name="Lee D.G."/>
            <person name="Trujillo M.E."/>
            <person name="Kang H."/>
            <person name="Ahn T.Y."/>
        </authorList>
    </citation>
    <scope>NUCLEOTIDE SEQUENCE [LARGE SCALE GENOMIC DNA]</scope>
    <source>
        <strain evidence="22 23">EX-07</strain>
    </source>
</reference>
<feature type="binding site" evidence="20">
    <location>
        <position position="440"/>
    </location>
    <ligand>
        <name>acetyl-CoA</name>
        <dbReference type="ChEBI" id="CHEBI:57288"/>
    </ligand>
</feature>
<feature type="binding site" evidence="20">
    <location>
        <position position="228"/>
    </location>
    <ligand>
        <name>UDP-N-acetyl-alpha-D-glucosamine</name>
        <dbReference type="ChEBI" id="CHEBI:57705"/>
    </ligand>
</feature>
<dbReference type="Pfam" id="PF00483">
    <property type="entry name" value="NTP_transferase"/>
    <property type="match status" value="1"/>
</dbReference>
<dbReference type="GO" id="GO:0019134">
    <property type="term" value="F:glucosamine-1-phosphate N-acetyltransferase activity"/>
    <property type="evidence" value="ECO:0007669"/>
    <property type="project" value="UniProtKB-UniRule"/>
</dbReference>
<dbReference type="Gene3D" id="2.160.10.10">
    <property type="entry name" value="Hexapeptide repeat proteins"/>
    <property type="match status" value="1"/>
</dbReference>
<feature type="binding site" evidence="20">
    <location>
        <position position="377"/>
    </location>
    <ligand>
        <name>UDP-N-acetyl-alpha-D-glucosamine</name>
        <dbReference type="ChEBI" id="CHEBI:57705"/>
    </ligand>
</feature>
<feature type="binding site" evidence="20">
    <location>
        <position position="170"/>
    </location>
    <ligand>
        <name>UDP-N-acetyl-alpha-D-glucosamine</name>
        <dbReference type="ChEBI" id="CHEBI:57705"/>
    </ligand>
</feature>
<feature type="binding site" evidence="20">
    <location>
        <position position="333"/>
    </location>
    <ligand>
        <name>UDP-N-acetyl-alpha-D-glucosamine</name>
        <dbReference type="ChEBI" id="CHEBI:57705"/>
    </ligand>
</feature>
<comment type="function">
    <text evidence="19 20">Catalyzes the last two sequential reactions in the de novo biosynthetic pathway for UDP-N-acetylglucosamine (UDP-GlcNAc). The C-terminal domain catalyzes the transfer of acetyl group from acetyl coenzyme A to glucosamine-1-phosphate (GlcN-1-P) to produce N-acetylglucosamine-1-phosphate (GlcNAc-1-P), which is converted into UDP-GlcNAc by the transfer of uridine 5-monophosphate (from uridine 5-triphosphate), a reaction catalyzed by the N-terminal domain.</text>
</comment>
<evidence type="ECO:0000313" key="22">
    <source>
        <dbReference type="EMBL" id="AQS53854.1"/>
    </source>
</evidence>
<sequence length="458" mass="49503">MTKRFAVVLAAGQGTRMKSKLYKVLHEVCGKTMVEHVIDQVEQAGVDKIVTIVGHGAEAVQTTVGNRSEFVLQSEQLGTGHAVLQAKETLGGKSGTTLVICGDTPLLTAQTLENLVKHHESQQAKATILTAHADDPLGYGRIIRNQAQHVEKIVEQKDATESEARVQEINTGTYVFDNEILFEALANVNNDNAQGEYYLPDVIEILKKQGQIVSAYQMTDMSEALGVNDRVALAEASVKMKKKINEKHMRNGVTLLDPFNTYIEADVKIGSDTIIEPGVLLKGQTVIGEDCFVGTHSEISDSKIGNRVRVISSNIESAEMADDSNIGPYSHLRPNSKIGEQVHIGNFVEVKNAQIGAHTSVAHLTYVGDADLGENINVGCGVVFVNYDGKDKHRSTVGNNSFIGCNVNLIAPVEIGANTVLAAGSTITQDVPEQALGIARARQVNKEGYWDKLPPSKK</sequence>
<dbReference type="EMBL" id="CP019728">
    <property type="protein sequence ID" value="AQS53854.1"/>
    <property type="molecule type" value="Genomic_DNA"/>
</dbReference>
<keyword evidence="8 20" id="KW-0548">Nucleotidyltransferase</keyword>
<evidence type="ECO:0000256" key="5">
    <source>
        <dbReference type="ARBA" id="ARBA00007947"/>
    </source>
</evidence>
<dbReference type="GO" id="GO:0000287">
    <property type="term" value="F:magnesium ion binding"/>
    <property type="evidence" value="ECO:0007669"/>
    <property type="project" value="UniProtKB-UniRule"/>
</dbReference>
<dbReference type="InterPro" id="IPR005882">
    <property type="entry name" value="Bifunctional_GlmU"/>
</dbReference>
<dbReference type="GO" id="GO:0003977">
    <property type="term" value="F:UDP-N-acetylglucosamine diphosphorylase activity"/>
    <property type="evidence" value="ECO:0007669"/>
    <property type="project" value="UniProtKB-UniRule"/>
</dbReference>
<dbReference type="InterPro" id="IPR018357">
    <property type="entry name" value="Hexapep_transf_CS"/>
</dbReference>
<name>A0A1S6IQP5_9LACT</name>
<keyword evidence="12 20" id="KW-0133">Cell shape</keyword>
<feature type="binding site" evidence="20">
    <location>
        <position position="155"/>
    </location>
    <ligand>
        <name>UDP-N-acetyl-alpha-D-glucosamine</name>
        <dbReference type="ChEBI" id="CHEBI:57705"/>
    </ligand>
</feature>
<evidence type="ECO:0000313" key="23">
    <source>
        <dbReference type="Proteomes" id="UP000188993"/>
    </source>
</evidence>
<keyword evidence="23" id="KW-1185">Reference proteome</keyword>
<comment type="cofactor">
    <cofactor evidence="20">
        <name>Mg(2+)</name>
        <dbReference type="ChEBI" id="CHEBI:18420"/>
    </cofactor>
    <text evidence="20">Binds 1 Mg(2+) ion per subunit.</text>
</comment>
<evidence type="ECO:0000256" key="10">
    <source>
        <dbReference type="ARBA" id="ARBA00022737"/>
    </source>
</evidence>
<feature type="region of interest" description="N-acetyltransferase" evidence="20">
    <location>
        <begin position="252"/>
        <end position="458"/>
    </location>
</feature>
<dbReference type="CDD" id="cd02540">
    <property type="entry name" value="GT2_GlmU_N_bac"/>
    <property type="match status" value="1"/>
</dbReference>
<dbReference type="EC" id="2.3.1.157" evidence="20"/>
<dbReference type="InterPro" id="IPR038009">
    <property type="entry name" value="GlmU_C_LbH"/>
</dbReference>
<dbReference type="PANTHER" id="PTHR43584:SF3">
    <property type="entry name" value="BIFUNCTIONAL PROTEIN GLMU"/>
    <property type="match status" value="1"/>
</dbReference>
<keyword evidence="13 20" id="KW-0573">Peptidoglycan synthesis</keyword>
<feature type="binding site" evidence="20">
    <location>
        <begin position="9"/>
        <end position="12"/>
    </location>
    <ligand>
        <name>UDP-N-acetyl-alpha-D-glucosamine</name>
        <dbReference type="ChEBI" id="CHEBI:57705"/>
    </ligand>
</feature>
<feature type="active site" description="Proton acceptor" evidence="20">
    <location>
        <position position="363"/>
    </location>
</feature>
<feature type="binding site" evidence="20">
    <location>
        <position position="103"/>
    </location>
    <ligand>
        <name>Mg(2+)</name>
        <dbReference type="ChEBI" id="CHEBI:18420"/>
    </ligand>
</feature>
<feature type="binding site" evidence="20">
    <location>
        <position position="366"/>
    </location>
    <ligand>
        <name>UDP-N-acetyl-alpha-D-glucosamine</name>
        <dbReference type="ChEBI" id="CHEBI:57705"/>
    </ligand>
</feature>
<evidence type="ECO:0000256" key="11">
    <source>
        <dbReference type="ARBA" id="ARBA00022842"/>
    </source>
</evidence>
<dbReference type="GO" id="GO:0071555">
    <property type="term" value="P:cell wall organization"/>
    <property type="evidence" value="ECO:0007669"/>
    <property type="project" value="UniProtKB-KW"/>
</dbReference>
<dbReference type="RefSeq" id="WP_062470863.1">
    <property type="nucleotide sequence ID" value="NZ_BBYN01000023.1"/>
</dbReference>
<gene>
    <name evidence="20 22" type="primary">glmU</name>
    <name evidence="22" type="ORF">BW727_101487</name>
</gene>
<dbReference type="GO" id="GO:0008360">
    <property type="term" value="P:regulation of cell shape"/>
    <property type="evidence" value="ECO:0007669"/>
    <property type="project" value="UniProtKB-KW"/>
</dbReference>
<feature type="binding site" evidence="20">
    <location>
        <position position="423"/>
    </location>
    <ligand>
        <name>acetyl-CoA</name>
        <dbReference type="ChEBI" id="CHEBI:57288"/>
    </ligand>
</feature>
<dbReference type="Gene3D" id="3.90.550.10">
    <property type="entry name" value="Spore Coat Polysaccharide Biosynthesis Protein SpsA, Chain A"/>
    <property type="match status" value="1"/>
</dbReference>
<comment type="catalytic activity">
    <reaction evidence="18 20">
        <text>N-acetyl-alpha-D-glucosamine 1-phosphate + UTP + H(+) = UDP-N-acetyl-alpha-D-glucosamine + diphosphate</text>
        <dbReference type="Rhea" id="RHEA:13509"/>
        <dbReference type="ChEBI" id="CHEBI:15378"/>
        <dbReference type="ChEBI" id="CHEBI:33019"/>
        <dbReference type="ChEBI" id="CHEBI:46398"/>
        <dbReference type="ChEBI" id="CHEBI:57705"/>
        <dbReference type="ChEBI" id="CHEBI:57776"/>
        <dbReference type="EC" id="2.7.7.23"/>
    </reaction>
</comment>
<dbReference type="UniPathway" id="UPA00113">
    <property type="reaction ID" value="UER00532"/>
</dbReference>
<evidence type="ECO:0000256" key="15">
    <source>
        <dbReference type="ARBA" id="ARBA00023315"/>
    </source>
</evidence>
<dbReference type="GO" id="GO:0009245">
    <property type="term" value="P:lipid A biosynthetic process"/>
    <property type="evidence" value="ECO:0007669"/>
    <property type="project" value="UniProtKB-UniRule"/>
</dbReference>
<dbReference type="Pfam" id="PF00132">
    <property type="entry name" value="Hexapep"/>
    <property type="match status" value="2"/>
</dbReference>
<feature type="binding site" evidence="20">
    <location>
        <position position="351"/>
    </location>
    <ligand>
        <name>UDP-N-acetyl-alpha-D-glucosamine</name>
        <dbReference type="ChEBI" id="CHEBI:57705"/>
    </ligand>
</feature>
<dbReference type="GO" id="GO:0016020">
    <property type="term" value="C:membrane"/>
    <property type="evidence" value="ECO:0007669"/>
    <property type="project" value="GOC"/>
</dbReference>
<dbReference type="InterPro" id="IPR029044">
    <property type="entry name" value="Nucleotide-diphossugar_trans"/>
</dbReference>
<accession>A0A1S6IQP5</accession>
<dbReference type="SUPFAM" id="SSF53448">
    <property type="entry name" value="Nucleotide-diphospho-sugar transferases"/>
    <property type="match status" value="1"/>
</dbReference>
<comment type="caution">
    <text evidence="20">Lacks conserved residue(s) required for the propagation of feature annotation.</text>
</comment>
<evidence type="ECO:0000256" key="4">
    <source>
        <dbReference type="ARBA" id="ARBA00007707"/>
    </source>
</evidence>
<protein>
    <recommendedName>
        <fullName evidence="20">Bifunctional protein GlmU</fullName>
    </recommendedName>
    <domain>
        <recommendedName>
            <fullName evidence="20">UDP-N-acetylglucosamine pyrophosphorylase</fullName>
            <ecNumber evidence="20">2.7.7.23</ecNumber>
        </recommendedName>
        <alternativeName>
            <fullName evidence="20">N-acetylglucosamine-1-phosphate uridyltransferase</fullName>
        </alternativeName>
    </domain>
    <domain>
        <recommendedName>
            <fullName evidence="20">Glucosamine-1-phosphate N-acetyltransferase</fullName>
            <ecNumber evidence="20">2.3.1.157</ecNumber>
        </recommendedName>
    </domain>
</protein>
<dbReference type="InterPro" id="IPR011004">
    <property type="entry name" value="Trimer_LpxA-like_sf"/>
</dbReference>
<dbReference type="InterPro" id="IPR001451">
    <property type="entry name" value="Hexapep"/>
</dbReference>
<dbReference type="GO" id="GO:0000902">
    <property type="term" value="P:cell morphogenesis"/>
    <property type="evidence" value="ECO:0007669"/>
    <property type="project" value="UniProtKB-UniRule"/>
</dbReference>
<evidence type="ECO:0000256" key="16">
    <source>
        <dbReference type="ARBA" id="ARBA00023316"/>
    </source>
</evidence>
<dbReference type="STRING" id="708126.BW727_101487"/>
<keyword evidence="7 20" id="KW-0808">Transferase</keyword>
<feature type="region of interest" description="Pyrophosphorylase" evidence="20">
    <location>
        <begin position="1"/>
        <end position="230"/>
    </location>
</feature>
<dbReference type="GO" id="GO:0006048">
    <property type="term" value="P:UDP-N-acetylglucosamine biosynthetic process"/>
    <property type="evidence" value="ECO:0007669"/>
    <property type="project" value="UniProtKB-UniPathway"/>
</dbReference>
<evidence type="ECO:0000256" key="8">
    <source>
        <dbReference type="ARBA" id="ARBA00022695"/>
    </source>
</evidence>
<feature type="binding site" evidence="20">
    <location>
        <position position="140"/>
    </location>
    <ligand>
        <name>UDP-N-acetyl-alpha-D-glucosamine</name>
        <dbReference type="ChEBI" id="CHEBI:57705"/>
    </ligand>
</feature>
<dbReference type="NCBIfam" id="NF010934">
    <property type="entry name" value="PRK14354.1"/>
    <property type="match status" value="1"/>
</dbReference>
<feature type="region of interest" description="Linker" evidence="20">
    <location>
        <begin position="231"/>
        <end position="251"/>
    </location>
</feature>
<keyword evidence="10 20" id="KW-0677">Repeat</keyword>
<evidence type="ECO:0000256" key="3">
    <source>
        <dbReference type="ARBA" id="ARBA00005208"/>
    </source>
</evidence>
<dbReference type="GO" id="GO:0009252">
    <property type="term" value="P:peptidoglycan biosynthetic process"/>
    <property type="evidence" value="ECO:0007669"/>
    <property type="project" value="UniProtKB-UniRule"/>
</dbReference>
<evidence type="ECO:0000256" key="19">
    <source>
        <dbReference type="ARBA" id="ARBA00049628"/>
    </source>
</evidence>
<dbReference type="AlphaFoldDB" id="A0A1S6IQP5"/>
<comment type="subunit">
    <text evidence="20">Homotrimer.</text>
</comment>
<dbReference type="InterPro" id="IPR005835">
    <property type="entry name" value="NTP_transferase_dom"/>
</dbReference>
<dbReference type="KEGG" id="jda:BW727_101487"/>
<keyword evidence="6 20" id="KW-0963">Cytoplasm</keyword>
<feature type="binding site" evidence="20">
    <location>
        <position position="228"/>
    </location>
    <ligand>
        <name>Mg(2+)</name>
        <dbReference type="ChEBI" id="CHEBI:18420"/>
    </ligand>
</feature>
<dbReference type="GO" id="GO:0005737">
    <property type="term" value="C:cytoplasm"/>
    <property type="evidence" value="ECO:0007669"/>
    <property type="project" value="UniProtKB-SubCell"/>
</dbReference>
<comment type="catalytic activity">
    <reaction evidence="17 20">
        <text>alpha-D-glucosamine 1-phosphate + acetyl-CoA = N-acetyl-alpha-D-glucosamine 1-phosphate + CoA + H(+)</text>
        <dbReference type="Rhea" id="RHEA:13725"/>
        <dbReference type="ChEBI" id="CHEBI:15378"/>
        <dbReference type="ChEBI" id="CHEBI:57287"/>
        <dbReference type="ChEBI" id="CHEBI:57288"/>
        <dbReference type="ChEBI" id="CHEBI:57776"/>
        <dbReference type="ChEBI" id="CHEBI:58516"/>
        <dbReference type="EC" id="2.3.1.157"/>
    </reaction>
</comment>
<dbReference type="CDD" id="cd03353">
    <property type="entry name" value="LbH_GlmU_C"/>
    <property type="match status" value="1"/>
</dbReference>
<comment type="similarity">
    <text evidence="5 20">In the N-terminal section; belongs to the N-acetylglucosamine-1-phosphate uridyltransferase family.</text>
</comment>
<dbReference type="EC" id="2.7.7.23" evidence="20"/>
<proteinExistence type="inferred from homology"/>
<evidence type="ECO:0000256" key="1">
    <source>
        <dbReference type="ARBA" id="ARBA00004496"/>
    </source>
</evidence>
<comment type="pathway">
    <text evidence="3 20">Nucleotide-sugar biosynthesis; UDP-N-acetyl-alpha-D-glucosamine biosynthesis; UDP-N-acetyl-alpha-D-glucosamine from N-acetyl-alpha-D-glucosamine 1-phosphate: step 1/1.</text>
</comment>
<dbReference type="InterPro" id="IPR050065">
    <property type="entry name" value="GlmU-like"/>
</dbReference>
<evidence type="ECO:0000256" key="7">
    <source>
        <dbReference type="ARBA" id="ARBA00022679"/>
    </source>
</evidence>
<feature type="binding site" evidence="20">
    <location>
        <position position="73"/>
    </location>
    <ligand>
        <name>UDP-N-acetyl-alpha-D-glucosamine</name>
        <dbReference type="ChEBI" id="CHEBI:57705"/>
    </ligand>
</feature>
<feature type="binding site" evidence="20">
    <location>
        <begin position="78"/>
        <end position="79"/>
    </location>
    <ligand>
        <name>UDP-N-acetyl-alpha-D-glucosamine</name>
        <dbReference type="ChEBI" id="CHEBI:57705"/>
    </ligand>
</feature>
<feature type="binding site" evidence="20">
    <location>
        <begin position="386"/>
        <end position="387"/>
    </location>
    <ligand>
        <name>acetyl-CoA</name>
        <dbReference type="ChEBI" id="CHEBI:57288"/>
    </ligand>
</feature>
<keyword evidence="9 20" id="KW-0479">Metal-binding</keyword>
<evidence type="ECO:0000256" key="13">
    <source>
        <dbReference type="ARBA" id="ARBA00022984"/>
    </source>
</evidence>
<dbReference type="NCBIfam" id="TIGR01173">
    <property type="entry name" value="glmU"/>
    <property type="match status" value="1"/>
</dbReference>
<evidence type="ECO:0000259" key="21">
    <source>
        <dbReference type="Pfam" id="PF00483"/>
    </source>
</evidence>
<dbReference type="SUPFAM" id="SSF51161">
    <property type="entry name" value="Trimeric LpxA-like enzymes"/>
    <property type="match status" value="1"/>
</dbReference>
<dbReference type="PROSITE" id="PS00101">
    <property type="entry name" value="HEXAPEP_TRANSFERASES"/>
    <property type="match status" value="1"/>
</dbReference>
<keyword evidence="11 20" id="KW-0460">Magnesium</keyword>
<comment type="similarity">
    <text evidence="4 20">In the C-terminal section; belongs to the transferase hexapeptide repeat family.</text>
</comment>
<dbReference type="OrthoDB" id="9775031at2"/>